<proteinExistence type="predicted"/>
<reference evidence="2" key="1">
    <citation type="submission" date="2019-11" db="EMBL/GenBank/DDBJ databases">
        <title>Genomic insights into an expanded diversity of filamentous marine cyanobacteria reveals the extraordinary biosynthetic potential of Moorea and Okeania.</title>
        <authorList>
            <person name="Ferreira Leao T."/>
            <person name="Wang M."/>
            <person name="Moss N."/>
            <person name="Da Silva R."/>
            <person name="Sanders J."/>
            <person name="Nurk S."/>
            <person name="Gurevich A."/>
            <person name="Humphrey G."/>
            <person name="Reher R."/>
            <person name="Zhu Q."/>
            <person name="Belda-Ferre P."/>
            <person name="Glukhov E."/>
            <person name="Rex R."/>
            <person name="Dorrestein P.C."/>
            <person name="Knight R."/>
            <person name="Pevzner P."/>
            <person name="Gerwick W.H."/>
            <person name="Gerwick L."/>
        </authorList>
    </citation>
    <scope>NUCLEOTIDE SEQUENCE</scope>
    <source>
        <strain evidence="2">SIO1C4</strain>
    </source>
</reference>
<dbReference type="AlphaFoldDB" id="A0A6B3N235"/>
<protein>
    <submittedName>
        <fullName evidence="2">Uncharacterized protein</fullName>
    </submittedName>
</protein>
<dbReference type="EMBL" id="JAAHFQ010000131">
    <property type="protein sequence ID" value="NER27756.1"/>
    <property type="molecule type" value="Genomic_DNA"/>
</dbReference>
<keyword evidence="1" id="KW-0472">Membrane</keyword>
<keyword evidence="1" id="KW-1133">Transmembrane helix</keyword>
<name>A0A6B3N235_9CYAN</name>
<accession>A0A6B3N235</accession>
<gene>
    <name evidence="2" type="ORF">F6J89_09000</name>
</gene>
<organism evidence="2">
    <name type="scientific">Symploca sp. SIO1C4</name>
    <dbReference type="NCBI Taxonomy" id="2607765"/>
    <lineage>
        <taxon>Bacteria</taxon>
        <taxon>Bacillati</taxon>
        <taxon>Cyanobacteriota</taxon>
        <taxon>Cyanophyceae</taxon>
        <taxon>Coleofasciculales</taxon>
        <taxon>Coleofasciculaceae</taxon>
        <taxon>Symploca</taxon>
    </lineage>
</organism>
<sequence>MNEIKEQVVEYIELVEPPQPLIENPAHWLKDGESPAEIILATAVLIGALTRFLQVLLPWLRKPSKPKSD</sequence>
<evidence type="ECO:0000256" key="1">
    <source>
        <dbReference type="SAM" id="Phobius"/>
    </source>
</evidence>
<evidence type="ECO:0000313" key="2">
    <source>
        <dbReference type="EMBL" id="NER27756.1"/>
    </source>
</evidence>
<comment type="caution">
    <text evidence="2">The sequence shown here is derived from an EMBL/GenBank/DDBJ whole genome shotgun (WGS) entry which is preliminary data.</text>
</comment>
<feature type="transmembrane region" description="Helical" evidence="1">
    <location>
        <begin position="38"/>
        <end position="60"/>
    </location>
</feature>
<keyword evidence="1" id="KW-0812">Transmembrane</keyword>